<accession>A0A5Q4ZZ23</accession>
<sequence length="35" mass="3857">MNELRLSALRVQQMVMNLGLEQIPEKCANAGKAAQ</sequence>
<proteinExistence type="predicted"/>
<protein>
    <submittedName>
        <fullName evidence="1">TorS_3 protein</fullName>
    </submittedName>
</protein>
<dbReference type="AlphaFoldDB" id="A0A5Q4ZZ23"/>
<name>A0A5Q4ZZ23_ECOLX</name>
<organism evidence="1">
    <name type="scientific">Escherichia coli</name>
    <dbReference type="NCBI Taxonomy" id="562"/>
    <lineage>
        <taxon>Bacteria</taxon>
        <taxon>Pseudomonadati</taxon>
        <taxon>Pseudomonadota</taxon>
        <taxon>Gammaproteobacteria</taxon>
        <taxon>Enterobacterales</taxon>
        <taxon>Enterobacteriaceae</taxon>
        <taxon>Escherichia</taxon>
    </lineage>
</organism>
<dbReference type="EMBL" id="LR730400">
    <property type="protein sequence ID" value="VWP99893.1"/>
    <property type="molecule type" value="Genomic_DNA"/>
</dbReference>
<reference evidence="1" key="1">
    <citation type="submission" date="2019-10" db="EMBL/GenBank/DDBJ databases">
        <authorList>
            <person name="Stefani N."/>
            <person name="Schroeckh V."/>
        </authorList>
    </citation>
    <scope>NUCLEOTIDE SEQUENCE</scope>
    <source>
        <strain evidence="1">KI683</strain>
    </source>
</reference>
<gene>
    <name evidence="1" type="primary">torS_3</name>
    <name evidence="1" type="ORF">ECOLIKI683_00017</name>
</gene>
<evidence type="ECO:0000313" key="1">
    <source>
        <dbReference type="EMBL" id="VWP99893.1"/>
    </source>
</evidence>